<gene>
    <name evidence="12" type="ORF">RI543_001702</name>
</gene>
<evidence type="ECO:0000259" key="11">
    <source>
        <dbReference type="PROSITE" id="PS50866"/>
    </source>
</evidence>
<name>A0AAN7WML0_9SACH</name>
<sequence length="214" mass="24385">MFEQIASTAWIAFLFLLTIPINALHLDIPATMHPDPICIRDFTNEGQLVVLHVHSDGSVGDGQKLSLFVRDSHGNEFRNKKDFAGDIKVAFTAPSTSSFDICFENVAQSQGRSMFRSVELDTEIGSEARDWNLISANEKLKPIEVELRKIEELTDEIVDELAYLKNREERLRDTNESTNSRVRNFSILIIVILACLGTWQVNYLRNFFKAKHII</sequence>
<dbReference type="SMART" id="SM01190">
    <property type="entry name" value="EMP24_GP25L"/>
    <property type="match status" value="1"/>
</dbReference>
<keyword evidence="4 10" id="KW-0732">Signal</keyword>
<dbReference type="GO" id="GO:0005737">
    <property type="term" value="C:cytoplasm"/>
    <property type="evidence" value="ECO:0007669"/>
    <property type="project" value="GOC"/>
</dbReference>
<evidence type="ECO:0000256" key="8">
    <source>
        <dbReference type="RuleBase" id="RU003827"/>
    </source>
</evidence>
<dbReference type="InterPro" id="IPR015720">
    <property type="entry name" value="Emp24-like"/>
</dbReference>
<feature type="domain" description="GOLD" evidence="11">
    <location>
        <begin position="36"/>
        <end position="124"/>
    </location>
</feature>
<protein>
    <recommendedName>
        <fullName evidence="11">GOLD domain-containing protein</fullName>
    </recommendedName>
</protein>
<dbReference type="PANTHER" id="PTHR22811">
    <property type="entry name" value="TRANSMEMBRANE EMP24 DOMAIN-CONTAINING PROTEIN"/>
    <property type="match status" value="1"/>
</dbReference>
<evidence type="ECO:0000256" key="9">
    <source>
        <dbReference type="SAM" id="Phobius"/>
    </source>
</evidence>
<dbReference type="Pfam" id="PF01105">
    <property type="entry name" value="EMP24_GP25L"/>
    <property type="match status" value="1"/>
</dbReference>
<evidence type="ECO:0000256" key="2">
    <source>
        <dbReference type="ARBA" id="ARBA00007104"/>
    </source>
</evidence>
<keyword evidence="6 9" id="KW-1133">Transmembrane helix</keyword>
<evidence type="ECO:0000256" key="1">
    <source>
        <dbReference type="ARBA" id="ARBA00004479"/>
    </source>
</evidence>
<evidence type="ECO:0000256" key="3">
    <source>
        <dbReference type="ARBA" id="ARBA00022692"/>
    </source>
</evidence>
<dbReference type="PROSITE" id="PS50866">
    <property type="entry name" value="GOLD"/>
    <property type="match status" value="1"/>
</dbReference>
<accession>A0AAN7WML0</accession>
<evidence type="ECO:0000256" key="4">
    <source>
        <dbReference type="ARBA" id="ARBA00022729"/>
    </source>
</evidence>
<comment type="caution">
    <text evidence="12">The sequence shown here is derived from an EMBL/GenBank/DDBJ whole genome shotgun (WGS) entry which is preliminary data.</text>
</comment>
<evidence type="ECO:0000313" key="13">
    <source>
        <dbReference type="Proteomes" id="UP001306508"/>
    </source>
</evidence>
<dbReference type="AlphaFoldDB" id="A0AAN7WML0"/>
<keyword evidence="5" id="KW-0813">Transport</keyword>
<feature type="chain" id="PRO_5042902317" description="GOLD domain-containing protein" evidence="10">
    <location>
        <begin position="24"/>
        <end position="214"/>
    </location>
</feature>
<evidence type="ECO:0000313" key="12">
    <source>
        <dbReference type="EMBL" id="KAK5780580.1"/>
    </source>
</evidence>
<reference evidence="13" key="1">
    <citation type="submission" date="2023-07" db="EMBL/GenBank/DDBJ databases">
        <title>A draft genome of Kazachstania heterogenica Y-27499.</title>
        <authorList>
            <person name="Donic C."/>
            <person name="Kralova J.S."/>
            <person name="Fidel L."/>
            <person name="Ben-Dor S."/>
            <person name="Jung S."/>
        </authorList>
    </citation>
    <scope>NUCLEOTIDE SEQUENCE [LARGE SCALE GENOMIC DNA]</scope>
    <source>
        <strain evidence="13">Y27499</strain>
    </source>
</reference>
<keyword evidence="13" id="KW-1185">Reference proteome</keyword>
<evidence type="ECO:0000256" key="6">
    <source>
        <dbReference type="ARBA" id="ARBA00022989"/>
    </source>
</evidence>
<organism evidence="12 13">
    <name type="scientific">Arxiozyma heterogenica</name>
    <dbReference type="NCBI Taxonomy" id="278026"/>
    <lineage>
        <taxon>Eukaryota</taxon>
        <taxon>Fungi</taxon>
        <taxon>Dikarya</taxon>
        <taxon>Ascomycota</taxon>
        <taxon>Saccharomycotina</taxon>
        <taxon>Saccharomycetes</taxon>
        <taxon>Saccharomycetales</taxon>
        <taxon>Saccharomycetaceae</taxon>
        <taxon>Arxiozyma</taxon>
    </lineage>
</organism>
<feature type="transmembrane region" description="Helical" evidence="9">
    <location>
        <begin position="185"/>
        <end position="204"/>
    </location>
</feature>
<keyword evidence="7 9" id="KW-0472">Membrane</keyword>
<evidence type="ECO:0000256" key="5">
    <source>
        <dbReference type="ARBA" id="ARBA00022892"/>
    </source>
</evidence>
<proteinExistence type="inferred from homology"/>
<dbReference type="Proteomes" id="UP001306508">
    <property type="component" value="Unassembled WGS sequence"/>
</dbReference>
<dbReference type="GO" id="GO:0006888">
    <property type="term" value="P:endoplasmic reticulum to Golgi vesicle-mediated transport"/>
    <property type="evidence" value="ECO:0007669"/>
    <property type="project" value="UniProtKB-ARBA"/>
</dbReference>
<keyword evidence="3 8" id="KW-0812">Transmembrane</keyword>
<dbReference type="InterPro" id="IPR009038">
    <property type="entry name" value="GOLD_dom"/>
</dbReference>
<keyword evidence="5" id="KW-0931">ER-Golgi transport</keyword>
<dbReference type="EMBL" id="JAWIZZ010000040">
    <property type="protein sequence ID" value="KAK5780580.1"/>
    <property type="molecule type" value="Genomic_DNA"/>
</dbReference>
<feature type="signal peptide" evidence="10">
    <location>
        <begin position="1"/>
        <end position="23"/>
    </location>
</feature>
<comment type="similarity">
    <text evidence="2 8">Belongs to the EMP24/GP25L family.</text>
</comment>
<evidence type="ECO:0000256" key="10">
    <source>
        <dbReference type="SAM" id="SignalP"/>
    </source>
</evidence>
<evidence type="ECO:0000256" key="7">
    <source>
        <dbReference type="ARBA" id="ARBA00023136"/>
    </source>
</evidence>
<comment type="subcellular location">
    <subcellularLocation>
        <location evidence="1 8">Membrane</location>
        <topology evidence="1 8">Single-pass type I membrane protein</topology>
    </subcellularLocation>
</comment>
<dbReference type="GO" id="GO:0016020">
    <property type="term" value="C:membrane"/>
    <property type="evidence" value="ECO:0007669"/>
    <property type="project" value="UniProtKB-SubCell"/>
</dbReference>